<dbReference type="GO" id="GO:0003677">
    <property type="term" value="F:DNA binding"/>
    <property type="evidence" value="ECO:0007669"/>
    <property type="project" value="InterPro"/>
</dbReference>
<keyword evidence="5" id="KW-0378">Hydrolase</keyword>
<sequence length="1668" mass="189666">MNFKEILHKFRTESFTEREKGTKFERLMRSWLLTDPRYNELESVWLWEDFPGRKDFGGTDTGIDLVAKTELGDYWAIQCKCYAENTIIDKPAVDSFLATSSRTFTNEVTFQTTRFSNRIWISTTNHWGANAEEAIRNQEPPVTRIGMADLDSSPVDWQKLMDGLTGNSALVEGKKPREHQLNAISKAYVHYMSDNNDRGKLIMACGTGKTYTSLLIAEQLFGNKGLVLFMVPSIALLGQSLNAWSADAKNPIKAVCICSDSKASRKTTKESDDTDDSVVDLAVPASTNPQSIASQLKKYRNHDGLVVVFSTYQSIDAVSAAQREILSKTNGEYGVFDFIICDEAHRTTGVKIAEKDESNFIKIHSNENVQGRKRLYMTATPRLYGESAKIKASEKDCILCSMDDKAIYGEEFYRVNFSYAVQNGLLTDYKVLVLTVSENDVPANIKQDITNSTTELNFDDTSKLIGVINGLSKMIQGDDHRTWDADPRMMRRAVAFCSAIGNETKAGTSKYVASVLPRISGKYEENLDSESLSHTVSVTTRHIDGSMNSQERNGILQWLAEESDNERECRIVTNVRCLSEGVDVPSLDAVLFLSARNSQVDVVQSVGRVMRTFHKGQSDEKKYGYIIIPIVVPSDISAEEALDNNKTFDVVWAILNALRSHDDRFNAMVNKIALNKQKPNKQTGTPSVTIGRPGLGANDGEAEAQQIENAEIARQLELRFGEIQDGMYAKLVEKCGDRLYWENWAKEVGLIAHKFIERISKLIQSGVHKKAFNEYLKGLQRDLNPSVDAAQAIEMLAQHIITRPVFDALFSDYQFVNNNTVSCSMQRMIDLLQEQAFEKDTEVLERFYRSVKTNVGGIDNLEGKQTIIKNLYEKFFKGAFPLTVEKLGIVYTPVECVDFIIRSVDDILKAEFNTSLTEQNVHILDPFTGTGTFITRLLQSGLIRPEDMERKYQNEIHCNEIVLLAYYIADVNIESVFHDITHRETYLPYSGICLTDTFQLAEKKHNELFTEFFQDNSKRVKKQMATHVRVIVGNPPYSIGQKSANDNAQNTVYPAMEKRLSETYTKRSLAGLSKSTYDSYVKAFRWASDRIPQNEGGIVAFISNGAWLDGIGQDGMRRCIEEEFTSVYVLNLRGNQRTSGELSRKEGGKIFGSGSRTPIAITFLVKNPAKKGQKAVIHYHDIGDYLTREQKLKLVKDFRSISSQKLEWQIITPNDKADWINQRDGVFDNLIPLFDKKGVGIFNHNGPAVATGRDVWVNNFSNSQLDDNINCLINNYNTQCREFQTIKSQKKALSVESFIDTDTTKVSWTRSLRNFLSRGTLLKFERERLMECSYRPFCVTNLYYSPSLIESPGQCKDLFPLNTDKIILCVNGKGSNKDASTIVTHYIPDYQLQFNCQFYPLYWYEENKNPQATLFDDAETDKYIRRDGITDWILKEVRSRFGGSKAITKEHIFYYVYGLLHSKQYRERFADDLKKSLPRIPIVDSVQDFMSFYKAGKELADLHLNYEQSINEQAVGQDGDYLFFAAMPMIAHRACAVRVNGDMDIWQNNWTNETYQYFAVDKMRFAKIRDENGKLVADKARIIYNDHITIENIPLKACEYVVNGKSAIEWIMERYAITIDKASQIKNDPNDWSREHEQPRYILDLLLSVIMLSCQTVDIVNTLPILRF</sequence>
<evidence type="ECO:0000313" key="6">
    <source>
        <dbReference type="Proteomes" id="UP001170023"/>
    </source>
</evidence>
<dbReference type="InterPro" id="IPR027417">
    <property type="entry name" value="P-loop_NTPase"/>
</dbReference>
<dbReference type="InterPro" id="IPR011856">
    <property type="entry name" value="tRNA_endonuc-like_dom_sf"/>
</dbReference>
<evidence type="ECO:0000256" key="1">
    <source>
        <dbReference type="ARBA" id="ARBA00006594"/>
    </source>
</evidence>
<dbReference type="PANTHER" id="PTHR47396">
    <property type="entry name" value="TYPE I RESTRICTION ENZYME ECOKI R PROTEIN"/>
    <property type="match status" value="1"/>
</dbReference>
<dbReference type="InterPro" id="IPR050742">
    <property type="entry name" value="Helicase_Restrict-Modif_Enz"/>
</dbReference>
<dbReference type="GO" id="GO:0008170">
    <property type="term" value="F:N-methyltransferase activity"/>
    <property type="evidence" value="ECO:0007669"/>
    <property type="project" value="InterPro"/>
</dbReference>
<keyword evidence="5" id="KW-0347">Helicase</keyword>
<dbReference type="Pfam" id="PF18135">
    <property type="entry name" value="Type_ISP_C"/>
    <property type="match status" value="1"/>
</dbReference>
<dbReference type="Pfam" id="PF00271">
    <property type="entry name" value="Helicase_C"/>
    <property type="match status" value="1"/>
</dbReference>
<dbReference type="GO" id="GO:0032259">
    <property type="term" value="P:methylation"/>
    <property type="evidence" value="ECO:0007669"/>
    <property type="project" value="InterPro"/>
</dbReference>
<dbReference type="Proteomes" id="UP001170023">
    <property type="component" value="Unassembled WGS sequence"/>
</dbReference>
<dbReference type="InterPro" id="IPR003356">
    <property type="entry name" value="DNA_methylase_A-5"/>
</dbReference>
<protein>
    <submittedName>
        <fullName evidence="5">DEAD/DEAH box helicase family protein</fullName>
    </submittedName>
</protein>
<comment type="caution">
    <text evidence="5">The sequence shown here is derived from an EMBL/GenBank/DDBJ whole genome shotgun (WGS) entry which is preliminary data.</text>
</comment>
<dbReference type="InterPro" id="IPR014001">
    <property type="entry name" value="Helicase_ATP-bd"/>
</dbReference>
<keyword evidence="2" id="KW-0680">Restriction system</keyword>
<feature type="domain" description="Helicase ATP-binding" evidence="4">
    <location>
        <begin position="190"/>
        <end position="399"/>
    </location>
</feature>
<dbReference type="PROSITE" id="PS51192">
    <property type="entry name" value="HELICASE_ATP_BIND_1"/>
    <property type="match status" value="1"/>
</dbReference>
<evidence type="ECO:0000313" key="5">
    <source>
        <dbReference type="EMBL" id="MDO6356725.1"/>
    </source>
</evidence>
<dbReference type="Pfam" id="PF13156">
    <property type="entry name" value="Mrr_cat_2"/>
    <property type="match status" value="1"/>
</dbReference>
<dbReference type="SUPFAM" id="SSF53335">
    <property type="entry name" value="S-adenosyl-L-methionine-dependent methyltransferases"/>
    <property type="match status" value="1"/>
</dbReference>
<dbReference type="CDD" id="cd22333">
    <property type="entry name" value="LlaBIII_nuclease-like"/>
    <property type="match status" value="1"/>
</dbReference>
<dbReference type="PRINTS" id="PR00507">
    <property type="entry name" value="N12N6MTFRASE"/>
</dbReference>
<dbReference type="GO" id="GO:0016787">
    <property type="term" value="F:hydrolase activity"/>
    <property type="evidence" value="ECO:0007669"/>
    <property type="project" value="InterPro"/>
</dbReference>
<evidence type="ECO:0000256" key="2">
    <source>
        <dbReference type="ARBA" id="ARBA00022747"/>
    </source>
</evidence>
<dbReference type="CDD" id="cd18785">
    <property type="entry name" value="SF2_C"/>
    <property type="match status" value="1"/>
</dbReference>
<dbReference type="InterPro" id="IPR011335">
    <property type="entry name" value="Restrct_endonuc-II-like"/>
</dbReference>
<dbReference type="Pfam" id="PF04851">
    <property type="entry name" value="ResIII"/>
    <property type="match status" value="1"/>
</dbReference>
<dbReference type="Pfam" id="PF22240">
    <property type="entry name" value="ISP_coupler"/>
    <property type="match status" value="1"/>
</dbReference>
<dbReference type="SUPFAM" id="SSF52540">
    <property type="entry name" value="P-loop containing nucleoside triphosphate hydrolases"/>
    <property type="match status" value="1"/>
</dbReference>
<dbReference type="InterPro" id="IPR029063">
    <property type="entry name" value="SAM-dependent_MTases_sf"/>
</dbReference>
<dbReference type="InterPro" id="IPR006935">
    <property type="entry name" value="Helicase/UvrB_N"/>
</dbReference>
<dbReference type="PANTHER" id="PTHR47396:SF1">
    <property type="entry name" value="ATP-DEPENDENT HELICASE IRC3-RELATED"/>
    <property type="match status" value="1"/>
</dbReference>
<dbReference type="InterPro" id="IPR041635">
    <property type="entry name" value="Type_ISP_LLaBIII_C"/>
</dbReference>
<organism evidence="5 6">
    <name type="scientific">Bacteroides caccae</name>
    <dbReference type="NCBI Taxonomy" id="47678"/>
    <lineage>
        <taxon>Bacteria</taxon>
        <taxon>Pseudomonadati</taxon>
        <taxon>Bacteroidota</taxon>
        <taxon>Bacteroidia</taxon>
        <taxon>Bacteroidales</taxon>
        <taxon>Bacteroidaceae</taxon>
        <taxon>Bacteroides</taxon>
    </lineage>
</organism>
<gene>
    <name evidence="5" type="ORF">Q4469_03290</name>
</gene>
<accession>A0AAW7WLC0</accession>
<feature type="region of interest" description="Disordered" evidence="3">
    <location>
        <begin position="678"/>
        <end position="698"/>
    </location>
</feature>
<dbReference type="SMART" id="SM00490">
    <property type="entry name" value="HELICc"/>
    <property type="match status" value="1"/>
</dbReference>
<dbReference type="InterPro" id="IPR001650">
    <property type="entry name" value="Helicase_C-like"/>
</dbReference>
<dbReference type="Gene3D" id="3.40.50.300">
    <property type="entry name" value="P-loop containing nucleotide triphosphate hydrolases"/>
    <property type="match status" value="2"/>
</dbReference>
<dbReference type="InterPro" id="IPR039442">
    <property type="entry name" value="Mrr-like_dom"/>
</dbReference>
<dbReference type="EMBL" id="JAUONL010000002">
    <property type="protein sequence ID" value="MDO6356725.1"/>
    <property type="molecule type" value="Genomic_DNA"/>
</dbReference>
<dbReference type="Gene3D" id="3.40.1350.10">
    <property type="match status" value="1"/>
</dbReference>
<keyword evidence="5" id="KW-0547">Nucleotide-binding</keyword>
<dbReference type="GO" id="GO:0009307">
    <property type="term" value="P:DNA restriction-modification system"/>
    <property type="evidence" value="ECO:0007669"/>
    <property type="project" value="UniProtKB-KW"/>
</dbReference>
<dbReference type="GO" id="GO:0004386">
    <property type="term" value="F:helicase activity"/>
    <property type="evidence" value="ECO:0007669"/>
    <property type="project" value="UniProtKB-KW"/>
</dbReference>
<dbReference type="SUPFAM" id="SSF52980">
    <property type="entry name" value="Restriction endonuclease-like"/>
    <property type="match status" value="1"/>
</dbReference>
<dbReference type="Pfam" id="PF02384">
    <property type="entry name" value="N6_Mtase"/>
    <property type="match status" value="1"/>
</dbReference>
<name>A0AAW7WLC0_9BACE</name>
<dbReference type="Gene3D" id="3.40.50.150">
    <property type="entry name" value="Vaccinia Virus protein VP39"/>
    <property type="match status" value="1"/>
</dbReference>
<evidence type="ECO:0000259" key="4">
    <source>
        <dbReference type="PROSITE" id="PS51192"/>
    </source>
</evidence>
<proteinExistence type="inferred from homology"/>
<reference evidence="5" key="1">
    <citation type="submission" date="2023-07" db="EMBL/GenBank/DDBJ databases">
        <title>Whole Genome Sequencing of Colonoscopy isolates.</title>
        <authorList>
            <person name="Surve S.V."/>
            <person name="Valls R.A."/>
            <person name="Barrak K.E."/>
            <person name="Gardner T.B."/>
            <person name="O'Toole G.A."/>
        </authorList>
    </citation>
    <scope>NUCLEOTIDE SEQUENCE</scope>
    <source>
        <strain evidence="5">GP0119</strain>
    </source>
</reference>
<dbReference type="InterPro" id="IPR002052">
    <property type="entry name" value="DNA_methylase_N6_adenine_CS"/>
</dbReference>
<dbReference type="SMART" id="SM00487">
    <property type="entry name" value="DEXDc"/>
    <property type="match status" value="1"/>
</dbReference>
<comment type="similarity">
    <text evidence="1">Belongs to the N(4)/N(6)-methyltransferase family.</text>
</comment>
<keyword evidence="5" id="KW-0067">ATP-binding</keyword>
<dbReference type="RefSeq" id="WP_271692091.1">
    <property type="nucleotide sequence ID" value="NZ_JAUONJ010000005.1"/>
</dbReference>
<dbReference type="GO" id="GO:0005524">
    <property type="term" value="F:ATP binding"/>
    <property type="evidence" value="ECO:0007669"/>
    <property type="project" value="InterPro"/>
</dbReference>
<dbReference type="GO" id="GO:0005829">
    <property type="term" value="C:cytosol"/>
    <property type="evidence" value="ECO:0007669"/>
    <property type="project" value="TreeGrafter"/>
</dbReference>
<evidence type="ECO:0000256" key="3">
    <source>
        <dbReference type="SAM" id="MobiDB-lite"/>
    </source>
</evidence>
<dbReference type="PROSITE" id="PS00092">
    <property type="entry name" value="N6_MTASE"/>
    <property type="match status" value="1"/>
</dbReference>
<dbReference type="InterPro" id="IPR053980">
    <property type="entry name" value="ISP_coupler"/>
</dbReference>